<comment type="caution">
    <text evidence="2">The sequence shown here is derived from an EMBL/GenBank/DDBJ whole genome shotgun (WGS) entry which is preliminary data.</text>
</comment>
<reference evidence="2" key="1">
    <citation type="journal article" date="2023" name="Access Microbiol">
        <title>De-novo genome assembly for Akanthomyces muscarius, a biocontrol agent of insect agricultural pests.</title>
        <authorList>
            <person name="Erdos Z."/>
            <person name="Studholme D.J."/>
            <person name="Raymond B."/>
            <person name="Sharma M."/>
        </authorList>
    </citation>
    <scope>NUCLEOTIDE SEQUENCE</scope>
    <source>
        <strain evidence="2">Ve6</strain>
    </source>
</reference>
<dbReference type="Proteomes" id="UP001144673">
    <property type="component" value="Chromosome 6"/>
</dbReference>
<accession>A0A9W8ULQ4</accession>
<protein>
    <submittedName>
        <fullName evidence="2">Uncharacterized protein</fullName>
    </submittedName>
</protein>
<proteinExistence type="predicted"/>
<sequence length="208" mass="22408">MLGSSTVMSVSKRDSLQRSCIAKFNGFGASFVRLDIDVGSDSDNASQPGPIPTSQPCTPRTSVPHSTCAAKGGVPSLAWRCDSTIISNTVASSVYHHTAGDGFVRLCRSGHDHGQCPRWLRVVAAWGDGQATDQHQAPSVMCVVASVLSPSVCLPYQRRATKQRSFAVQLCPGKLNKANFKYPGYRSFFARSASAVPRLSLLRHITNR</sequence>
<feature type="region of interest" description="Disordered" evidence="1">
    <location>
        <begin position="41"/>
        <end position="65"/>
    </location>
</feature>
<evidence type="ECO:0000313" key="3">
    <source>
        <dbReference type="Proteomes" id="UP001144673"/>
    </source>
</evidence>
<keyword evidence="3" id="KW-1185">Reference proteome</keyword>
<evidence type="ECO:0000256" key="1">
    <source>
        <dbReference type="SAM" id="MobiDB-lite"/>
    </source>
</evidence>
<dbReference type="KEGG" id="amus:LMH87_001092"/>
<dbReference type="EMBL" id="JAJHUN010000007">
    <property type="protein sequence ID" value="KAJ4155868.1"/>
    <property type="molecule type" value="Genomic_DNA"/>
</dbReference>
<organism evidence="2 3">
    <name type="scientific">Akanthomyces muscarius</name>
    <name type="common">Entomopathogenic fungus</name>
    <name type="synonym">Lecanicillium muscarium</name>
    <dbReference type="NCBI Taxonomy" id="2231603"/>
    <lineage>
        <taxon>Eukaryota</taxon>
        <taxon>Fungi</taxon>
        <taxon>Dikarya</taxon>
        <taxon>Ascomycota</taxon>
        <taxon>Pezizomycotina</taxon>
        <taxon>Sordariomycetes</taxon>
        <taxon>Hypocreomycetidae</taxon>
        <taxon>Hypocreales</taxon>
        <taxon>Cordycipitaceae</taxon>
        <taxon>Akanthomyces</taxon>
    </lineage>
</organism>
<dbReference type="GeneID" id="80888251"/>
<evidence type="ECO:0000313" key="2">
    <source>
        <dbReference type="EMBL" id="KAJ4155868.1"/>
    </source>
</evidence>
<dbReference type="AlphaFoldDB" id="A0A9W8ULQ4"/>
<dbReference type="RefSeq" id="XP_056055992.1">
    <property type="nucleotide sequence ID" value="XM_056199112.1"/>
</dbReference>
<name>A0A9W8ULQ4_AKAMU</name>
<gene>
    <name evidence="2" type="ORF">LMH87_001092</name>
</gene>